<dbReference type="InterPro" id="IPR007487">
    <property type="entry name" value="ABC_transpt-TYRBP-like"/>
</dbReference>
<gene>
    <name evidence="1" type="ORF">GCM10007857_72800</name>
</gene>
<dbReference type="EMBL" id="BSOW01000035">
    <property type="protein sequence ID" value="GLR90565.1"/>
    <property type="molecule type" value="Genomic_DNA"/>
</dbReference>
<dbReference type="PANTHER" id="PTHR35271">
    <property type="entry name" value="ABC TRANSPORTER, SUBSTRATE-BINDING LIPOPROTEIN-RELATED"/>
    <property type="match status" value="1"/>
</dbReference>
<dbReference type="Pfam" id="PF04392">
    <property type="entry name" value="ABC_sub_bind"/>
    <property type="match status" value="1"/>
</dbReference>
<protein>
    <submittedName>
        <fullName evidence="1">ABC transporter substrate-binding protein</fullName>
    </submittedName>
</protein>
<proteinExistence type="predicted"/>
<dbReference type="Gene3D" id="3.40.50.2300">
    <property type="match status" value="2"/>
</dbReference>
<evidence type="ECO:0000313" key="2">
    <source>
        <dbReference type="Proteomes" id="UP001156905"/>
    </source>
</evidence>
<sequence>MRRREFCFGLSAALATSAAPAPTQGAKRPVVGCLGLGSLKDVRTNFGSVRRGLAETGFVEGSDYEVEYRAADYQPDALRGLAAELIVRDVAVTVTLASPALPVAQAATKSIPIVFLTGFDPIANGFVEGLNRPGSNLTGVFILTAPLGPKRLEILRELVPAAQSLAVLLSASSLRFANLREDLNAAAKSLGVQLLIQETDLPSEFEAAFEAVGRAGCEALMVGGDAVFTNNRAVVIELAAQHRIPAIYAERDYAAAGGLASYGPNYGEAYRLLGTYAGRILSGDKPANLPVQQVTKVEFVLNARTARDLNMTLPLALLARADEVIE</sequence>
<evidence type="ECO:0000313" key="1">
    <source>
        <dbReference type="EMBL" id="GLR90565.1"/>
    </source>
</evidence>
<comment type="caution">
    <text evidence="1">The sequence shown here is derived from an EMBL/GenBank/DDBJ whole genome shotgun (WGS) entry which is preliminary data.</text>
</comment>
<reference evidence="2" key="1">
    <citation type="journal article" date="2019" name="Int. J. Syst. Evol. Microbiol.">
        <title>The Global Catalogue of Microorganisms (GCM) 10K type strain sequencing project: providing services to taxonomists for standard genome sequencing and annotation.</title>
        <authorList>
            <consortium name="The Broad Institute Genomics Platform"/>
            <consortium name="The Broad Institute Genome Sequencing Center for Infectious Disease"/>
            <person name="Wu L."/>
            <person name="Ma J."/>
        </authorList>
    </citation>
    <scope>NUCLEOTIDE SEQUENCE [LARGE SCALE GENOMIC DNA]</scope>
    <source>
        <strain evidence="2">NBRC 102520</strain>
    </source>
</reference>
<dbReference type="RefSeq" id="WP_284273519.1">
    <property type="nucleotide sequence ID" value="NZ_BSOW01000035.1"/>
</dbReference>
<keyword evidence="2" id="KW-1185">Reference proteome</keyword>
<organism evidence="1 2">
    <name type="scientific">Bradyrhizobium iriomotense</name>
    <dbReference type="NCBI Taxonomy" id="441950"/>
    <lineage>
        <taxon>Bacteria</taxon>
        <taxon>Pseudomonadati</taxon>
        <taxon>Pseudomonadota</taxon>
        <taxon>Alphaproteobacteria</taxon>
        <taxon>Hyphomicrobiales</taxon>
        <taxon>Nitrobacteraceae</taxon>
        <taxon>Bradyrhizobium</taxon>
    </lineage>
</organism>
<dbReference type="CDD" id="cd06325">
    <property type="entry name" value="PBP1_ABC_unchar_transporter"/>
    <property type="match status" value="1"/>
</dbReference>
<accession>A0ABQ6BCA0</accession>
<dbReference type="PANTHER" id="PTHR35271:SF1">
    <property type="entry name" value="ABC TRANSPORTER, SUBSTRATE-BINDING LIPOPROTEIN"/>
    <property type="match status" value="1"/>
</dbReference>
<name>A0ABQ6BCA0_9BRAD</name>
<dbReference type="Proteomes" id="UP001156905">
    <property type="component" value="Unassembled WGS sequence"/>
</dbReference>